<dbReference type="Proteomes" id="UP001610444">
    <property type="component" value="Unassembled WGS sequence"/>
</dbReference>
<comment type="caution">
    <text evidence="4">The sequence shown here is derived from an EMBL/GenBank/DDBJ whole genome shotgun (WGS) entry which is preliminary data.</text>
</comment>
<comment type="similarity">
    <text evidence="1">Belongs to the short-chain dehydrogenases/reductases (SDR) family.</text>
</comment>
<protein>
    <recommendedName>
        <fullName evidence="6">NAD(P)-binding protein</fullName>
    </recommendedName>
</protein>
<keyword evidence="3" id="KW-0472">Membrane</keyword>
<evidence type="ECO:0008006" key="6">
    <source>
        <dbReference type="Google" id="ProtNLM"/>
    </source>
</evidence>
<dbReference type="PANTHER" id="PTHR44196:SF1">
    <property type="entry name" value="DEHYDROGENASE_REDUCTASE SDR FAMILY MEMBER 7B"/>
    <property type="match status" value="1"/>
</dbReference>
<keyword evidence="5" id="KW-1185">Reference proteome</keyword>
<gene>
    <name evidence="4" type="ORF">BJX68DRAFT_278598</name>
</gene>
<evidence type="ECO:0000256" key="1">
    <source>
        <dbReference type="ARBA" id="ARBA00006484"/>
    </source>
</evidence>
<dbReference type="SUPFAM" id="SSF51735">
    <property type="entry name" value="NAD(P)-binding Rossmann-fold domains"/>
    <property type="match status" value="1"/>
</dbReference>
<reference evidence="4 5" key="1">
    <citation type="submission" date="2024-07" db="EMBL/GenBank/DDBJ databases">
        <title>Section-level genome sequencing and comparative genomics of Aspergillus sections Usti and Cavernicolus.</title>
        <authorList>
            <consortium name="Lawrence Berkeley National Laboratory"/>
            <person name="Nybo J.L."/>
            <person name="Vesth T.C."/>
            <person name="Theobald S."/>
            <person name="Frisvad J.C."/>
            <person name="Larsen T.O."/>
            <person name="Kjaerboelling I."/>
            <person name="Rothschild-Mancinelli K."/>
            <person name="Lyhne E.K."/>
            <person name="Kogle M.E."/>
            <person name="Barry K."/>
            <person name="Clum A."/>
            <person name="Na H."/>
            <person name="Ledsgaard L."/>
            <person name="Lin J."/>
            <person name="Lipzen A."/>
            <person name="Kuo A."/>
            <person name="Riley R."/>
            <person name="Mondo S."/>
            <person name="LaButti K."/>
            <person name="Haridas S."/>
            <person name="Pangalinan J."/>
            <person name="Salamov A.A."/>
            <person name="Simmons B.A."/>
            <person name="Magnuson J.K."/>
            <person name="Chen J."/>
            <person name="Drula E."/>
            <person name="Henrissat B."/>
            <person name="Wiebenga A."/>
            <person name="Lubbers R.J."/>
            <person name="Gomes A.C."/>
            <person name="Macurrencykelacurrency M.R."/>
            <person name="Stajich J."/>
            <person name="Grigoriev I.V."/>
            <person name="Mortensen U.H."/>
            <person name="De vries R.P."/>
            <person name="Baker S.E."/>
            <person name="Andersen M.R."/>
        </authorList>
    </citation>
    <scope>NUCLEOTIDE SEQUENCE [LARGE SCALE GENOMIC DNA]</scope>
    <source>
        <strain evidence="4 5">CBS 756.74</strain>
    </source>
</reference>
<dbReference type="Gene3D" id="3.40.50.720">
    <property type="entry name" value="NAD(P)-binding Rossmann-like Domain"/>
    <property type="match status" value="1"/>
</dbReference>
<dbReference type="GeneID" id="98163742"/>
<organism evidence="4 5">
    <name type="scientific">Aspergillus pseudodeflectus</name>
    <dbReference type="NCBI Taxonomy" id="176178"/>
    <lineage>
        <taxon>Eukaryota</taxon>
        <taxon>Fungi</taxon>
        <taxon>Dikarya</taxon>
        <taxon>Ascomycota</taxon>
        <taxon>Pezizomycotina</taxon>
        <taxon>Eurotiomycetes</taxon>
        <taxon>Eurotiomycetidae</taxon>
        <taxon>Eurotiales</taxon>
        <taxon>Aspergillaceae</taxon>
        <taxon>Aspergillus</taxon>
        <taxon>Aspergillus subgen. Nidulantes</taxon>
    </lineage>
</organism>
<evidence type="ECO:0000256" key="3">
    <source>
        <dbReference type="SAM" id="Phobius"/>
    </source>
</evidence>
<keyword evidence="3" id="KW-0812">Transmembrane</keyword>
<sequence>MMDTSFQVLSPSLQPPFTCALVSGGGGGIGKALSSYLISKGIKVIIAGRTESNLQTTAHEIGAADYYILDRGNTASIPAFILWVTTEHPERDCLINNAGVQRPLEIFKTPTSEFLQKADQEIDINIQGPMHLALSLLEHFKGKPKAAIINVSSILGFVPFSVIINLVYNGTKAWLHFWSVNLRTQIAWAGLAEEIKVIEIAPISVETDLHREREDPNDNKKRNSSNVMSIEEFRDEVSRKLEGAEEMVAPGIASGFVDKSYAAYGETYEKMTKKT</sequence>
<dbReference type="RefSeq" id="XP_070894656.1">
    <property type="nucleotide sequence ID" value="XM_071048578.1"/>
</dbReference>
<dbReference type="PANTHER" id="PTHR44196">
    <property type="entry name" value="DEHYDROGENASE/REDUCTASE SDR FAMILY MEMBER 7B"/>
    <property type="match status" value="1"/>
</dbReference>
<keyword evidence="3" id="KW-1133">Transmembrane helix</keyword>
<dbReference type="PRINTS" id="PR00081">
    <property type="entry name" value="GDHRDH"/>
</dbReference>
<accession>A0ABR4JNM4</accession>
<evidence type="ECO:0000313" key="4">
    <source>
        <dbReference type="EMBL" id="KAL2841610.1"/>
    </source>
</evidence>
<dbReference type="EMBL" id="JBFXLR010000056">
    <property type="protein sequence ID" value="KAL2841610.1"/>
    <property type="molecule type" value="Genomic_DNA"/>
</dbReference>
<evidence type="ECO:0000313" key="5">
    <source>
        <dbReference type="Proteomes" id="UP001610444"/>
    </source>
</evidence>
<proteinExistence type="inferred from homology"/>
<evidence type="ECO:0000256" key="2">
    <source>
        <dbReference type="ARBA" id="ARBA00023002"/>
    </source>
</evidence>
<dbReference type="InterPro" id="IPR036291">
    <property type="entry name" value="NAD(P)-bd_dom_sf"/>
</dbReference>
<name>A0ABR4JNM4_9EURO</name>
<dbReference type="InterPro" id="IPR002347">
    <property type="entry name" value="SDR_fam"/>
</dbReference>
<keyword evidence="2" id="KW-0560">Oxidoreductase</keyword>
<dbReference type="Pfam" id="PF00106">
    <property type="entry name" value="adh_short"/>
    <property type="match status" value="1"/>
</dbReference>
<feature type="transmembrane region" description="Helical" evidence="3">
    <location>
        <begin position="147"/>
        <end position="168"/>
    </location>
</feature>